<dbReference type="Pfam" id="PF00646">
    <property type="entry name" value="F-box"/>
    <property type="match status" value="1"/>
</dbReference>
<dbReference type="InterPro" id="IPR050796">
    <property type="entry name" value="SCF_F-box_component"/>
</dbReference>
<protein>
    <recommendedName>
        <fullName evidence="1">F-box domain-containing protein</fullName>
    </recommendedName>
</protein>
<dbReference type="NCBIfam" id="TIGR01640">
    <property type="entry name" value="F_box_assoc_1"/>
    <property type="match status" value="1"/>
</dbReference>
<reference evidence="3" key="1">
    <citation type="journal article" date="2013" name="Nat. Genet.">
        <title>The Capsella rubella genome and the genomic consequences of rapid mating system evolution.</title>
        <authorList>
            <person name="Slotte T."/>
            <person name="Hazzouri K.M."/>
            <person name="Agren J.A."/>
            <person name="Koenig D."/>
            <person name="Maumus F."/>
            <person name="Guo Y.L."/>
            <person name="Steige K."/>
            <person name="Platts A.E."/>
            <person name="Escobar J.S."/>
            <person name="Newman L.K."/>
            <person name="Wang W."/>
            <person name="Mandakova T."/>
            <person name="Vello E."/>
            <person name="Smith L.M."/>
            <person name="Henz S.R."/>
            <person name="Steffen J."/>
            <person name="Takuno S."/>
            <person name="Brandvain Y."/>
            <person name="Coop G."/>
            <person name="Andolfatto P."/>
            <person name="Hu T.T."/>
            <person name="Blanchette M."/>
            <person name="Clark R.M."/>
            <person name="Quesneville H."/>
            <person name="Nordborg M."/>
            <person name="Gaut B.S."/>
            <person name="Lysak M.A."/>
            <person name="Jenkins J."/>
            <person name="Grimwood J."/>
            <person name="Chapman J."/>
            <person name="Prochnik S."/>
            <person name="Shu S."/>
            <person name="Rokhsar D."/>
            <person name="Schmutz J."/>
            <person name="Weigel D."/>
            <person name="Wright S.I."/>
        </authorList>
    </citation>
    <scope>NUCLEOTIDE SEQUENCE [LARGE SCALE GENOMIC DNA]</scope>
    <source>
        <strain evidence="3">cv. Monte Gargano</strain>
    </source>
</reference>
<evidence type="ECO:0000313" key="3">
    <source>
        <dbReference type="Proteomes" id="UP000029121"/>
    </source>
</evidence>
<keyword evidence="3" id="KW-1185">Reference proteome</keyword>
<organism evidence="2 3">
    <name type="scientific">Capsella rubella</name>
    <dbReference type="NCBI Taxonomy" id="81985"/>
    <lineage>
        <taxon>Eukaryota</taxon>
        <taxon>Viridiplantae</taxon>
        <taxon>Streptophyta</taxon>
        <taxon>Embryophyta</taxon>
        <taxon>Tracheophyta</taxon>
        <taxon>Spermatophyta</taxon>
        <taxon>Magnoliopsida</taxon>
        <taxon>eudicotyledons</taxon>
        <taxon>Gunneridae</taxon>
        <taxon>Pentapetalae</taxon>
        <taxon>rosids</taxon>
        <taxon>malvids</taxon>
        <taxon>Brassicales</taxon>
        <taxon>Brassicaceae</taxon>
        <taxon>Camelineae</taxon>
        <taxon>Capsella</taxon>
    </lineage>
</organism>
<dbReference type="InterPro" id="IPR006527">
    <property type="entry name" value="F-box-assoc_dom_typ1"/>
</dbReference>
<name>R0FAE7_9BRAS</name>
<dbReference type="STRING" id="81985.R0FAE7"/>
<dbReference type="Proteomes" id="UP000029121">
    <property type="component" value="Unassembled WGS sequence"/>
</dbReference>
<sequence>MAMYDLPKDLLEEILSRVPVESIRALQYTCKTWNTILVVMMTYYKVCLMSLNLHGVHKNDKTNVKSCVVDKAKLISLNDDEDHRVDHISNVFHCDGLLLCITRNLNSRLVVCNPYCGQTRWINYGKAYHFFDRYALGYEKMNNNSIGNHKVLRCCKTSFCGTYKFDIYNFKSDSWKVFHLELDWEIPFLQRGVSLKGNTYWFAREKNIEGLLDPLDFLICFDFTTERFGPRLHLPFHSCCNDTVALSSVREEQLAVLFQRKDTLRMEIWVTNKIDPEEALWNKLLLEVSMGLYSQFNLKTKSFIIDEKQNVVVLLGRHDQAYIIGKDGYFKEIDLGIPRSSKYASYPLVLSYVPSSVQICKMYE</sequence>
<feature type="domain" description="F-box" evidence="1">
    <location>
        <begin position="1"/>
        <end position="46"/>
    </location>
</feature>
<dbReference type="InterPro" id="IPR036047">
    <property type="entry name" value="F-box-like_dom_sf"/>
</dbReference>
<proteinExistence type="predicted"/>
<evidence type="ECO:0000259" key="1">
    <source>
        <dbReference type="PROSITE" id="PS50181"/>
    </source>
</evidence>
<dbReference type="SMART" id="SM00256">
    <property type="entry name" value="FBOX"/>
    <property type="match status" value="1"/>
</dbReference>
<dbReference type="PANTHER" id="PTHR31672">
    <property type="entry name" value="BNACNNG10540D PROTEIN"/>
    <property type="match status" value="1"/>
</dbReference>
<evidence type="ECO:0000313" key="2">
    <source>
        <dbReference type="EMBL" id="EOA18696.1"/>
    </source>
</evidence>
<dbReference type="PANTHER" id="PTHR31672:SF13">
    <property type="entry name" value="F-BOX PROTEIN CPR30-LIKE"/>
    <property type="match status" value="1"/>
</dbReference>
<dbReference type="EMBL" id="KB870811">
    <property type="protein sequence ID" value="EOA18696.1"/>
    <property type="molecule type" value="Genomic_DNA"/>
</dbReference>
<gene>
    <name evidence="2" type="ORF">CARUB_v10007272mg</name>
</gene>
<dbReference type="InterPro" id="IPR001810">
    <property type="entry name" value="F-box_dom"/>
</dbReference>
<dbReference type="Gene3D" id="1.20.1280.50">
    <property type="match status" value="1"/>
</dbReference>
<dbReference type="PROSITE" id="PS50181">
    <property type="entry name" value="FBOX"/>
    <property type="match status" value="1"/>
</dbReference>
<dbReference type="SUPFAM" id="SSF81383">
    <property type="entry name" value="F-box domain"/>
    <property type="match status" value="1"/>
</dbReference>
<dbReference type="InterPro" id="IPR017451">
    <property type="entry name" value="F-box-assoc_interact_dom"/>
</dbReference>
<dbReference type="Pfam" id="PF07734">
    <property type="entry name" value="FBA_1"/>
    <property type="match status" value="1"/>
</dbReference>
<accession>R0FAE7</accession>
<dbReference type="AlphaFoldDB" id="R0FAE7"/>